<dbReference type="AlphaFoldDB" id="X1NWJ4"/>
<dbReference type="GO" id="GO:0004065">
    <property type="term" value="F:arylsulfatase activity"/>
    <property type="evidence" value="ECO:0007669"/>
    <property type="project" value="TreeGrafter"/>
</dbReference>
<comment type="similarity">
    <text evidence="1">Belongs to the sulfatase family.</text>
</comment>
<sequence>VEYMDDQIGRVFDYLKEIGEYDNTVVIFISDNGAEGNDLRGMMAGQAGTMGFLHAMNNFAENGHNSIGRRGTYAEYGPAWAQVCMTPFRLYKGLLAEGGIRSPLIISGPGVQGAGELNKEAMLHVMDIVPTLLELAGVQHPSTYNGREVAPVQGKSWVGMLEGRTQSPRDPGDWLGWEIFGNRAIRQGDWKISWHYEPFGIWDWQLFNLADDPGEQYDMSDTHPEKRKELIALWDEYVKMNGVIIGSRSPFFARLSNTGVLISPP</sequence>
<dbReference type="Pfam" id="PF00884">
    <property type="entry name" value="Sulfatase"/>
    <property type="match status" value="1"/>
</dbReference>
<comment type="caution">
    <text evidence="3">The sequence shown here is derived from an EMBL/GenBank/DDBJ whole genome shotgun (WGS) entry which is preliminary data.</text>
</comment>
<dbReference type="PANTHER" id="PTHR42693:SF33">
    <property type="entry name" value="ARYLSULFATASE"/>
    <property type="match status" value="1"/>
</dbReference>
<evidence type="ECO:0000256" key="1">
    <source>
        <dbReference type="ARBA" id="ARBA00008779"/>
    </source>
</evidence>
<feature type="domain" description="Sulfatase N-terminal" evidence="2">
    <location>
        <begin position="1"/>
        <end position="138"/>
    </location>
</feature>
<dbReference type="InterPro" id="IPR017850">
    <property type="entry name" value="Alkaline_phosphatase_core_sf"/>
</dbReference>
<dbReference type="EMBL" id="BARV01020052">
    <property type="protein sequence ID" value="GAI23019.1"/>
    <property type="molecule type" value="Genomic_DNA"/>
</dbReference>
<dbReference type="SUPFAM" id="SSF53649">
    <property type="entry name" value="Alkaline phosphatase-like"/>
    <property type="match status" value="1"/>
</dbReference>
<evidence type="ECO:0000259" key="2">
    <source>
        <dbReference type="Pfam" id="PF00884"/>
    </source>
</evidence>
<dbReference type="InterPro" id="IPR050738">
    <property type="entry name" value="Sulfatase"/>
</dbReference>
<protein>
    <recommendedName>
        <fullName evidence="2">Sulfatase N-terminal domain-containing protein</fullName>
    </recommendedName>
</protein>
<accession>X1NWJ4</accession>
<gene>
    <name evidence="3" type="ORF">S06H3_33577</name>
</gene>
<dbReference type="InterPro" id="IPR000917">
    <property type="entry name" value="Sulfatase_N"/>
</dbReference>
<reference evidence="3" key="1">
    <citation type="journal article" date="2014" name="Front. Microbiol.">
        <title>High frequency of phylogenetically diverse reductive dehalogenase-homologous genes in deep subseafloor sedimentary metagenomes.</title>
        <authorList>
            <person name="Kawai M."/>
            <person name="Futagami T."/>
            <person name="Toyoda A."/>
            <person name="Takaki Y."/>
            <person name="Nishi S."/>
            <person name="Hori S."/>
            <person name="Arai W."/>
            <person name="Tsubouchi T."/>
            <person name="Morono Y."/>
            <person name="Uchiyama I."/>
            <person name="Ito T."/>
            <person name="Fujiyama A."/>
            <person name="Inagaki F."/>
            <person name="Takami H."/>
        </authorList>
    </citation>
    <scope>NUCLEOTIDE SEQUENCE</scope>
    <source>
        <strain evidence="3">Expedition CK06-06</strain>
    </source>
</reference>
<proteinExistence type="inferred from homology"/>
<dbReference type="PANTHER" id="PTHR42693">
    <property type="entry name" value="ARYLSULFATASE FAMILY MEMBER"/>
    <property type="match status" value="1"/>
</dbReference>
<dbReference type="Gene3D" id="3.30.1120.10">
    <property type="match status" value="1"/>
</dbReference>
<organism evidence="3">
    <name type="scientific">marine sediment metagenome</name>
    <dbReference type="NCBI Taxonomy" id="412755"/>
    <lineage>
        <taxon>unclassified sequences</taxon>
        <taxon>metagenomes</taxon>
        <taxon>ecological metagenomes</taxon>
    </lineage>
</organism>
<evidence type="ECO:0000313" key="3">
    <source>
        <dbReference type="EMBL" id="GAI23019.1"/>
    </source>
</evidence>
<feature type="non-terminal residue" evidence="3">
    <location>
        <position position="1"/>
    </location>
</feature>
<name>X1NWJ4_9ZZZZ</name>
<dbReference type="Gene3D" id="3.40.720.10">
    <property type="entry name" value="Alkaline Phosphatase, subunit A"/>
    <property type="match status" value="1"/>
</dbReference>